<organism evidence="2 3">
    <name type="scientific">Anaeroselena agilis</name>
    <dbReference type="NCBI Taxonomy" id="3063788"/>
    <lineage>
        <taxon>Bacteria</taxon>
        <taxon>Bacillati</taxon>
        <taxon>Bacillota</taxon>
        <taxon>Negativicutes</taxon>
        <taxon>Acetonemataceae</taxon>
        <taxon>Anaeroselena</taxon>
    </lineage>
</organism>
<feature type="domain" description="LysM" evidence="1">
    <location>
        <begin position="43"/>
        <end position="94"/>
    </location>
</feature>
<evidence type="ECO:0000313" key="3">
    <source>
        <dbReference type="Proteomes" id="UP001254848"/>
    </source>
</evidence>
<dbReference type="InterPro" id="IPR036779">
    <property type="entry name" value="LysM_dom_sf"/>
</dbReference>
<dbReference type="Gene3D" id="3.10.350.10">
    <property type="entry name" value="LysM domain"/>
    <property type="match status" value="1"/>
</dbReference>
<dbReference type="CDD" id="cd00118">
    <property type="entry name" value="LysM"/>
    <property type="match status" value="1"/>
</dbReference>
<dbReference type="RefSeq" id="WP_413779928.1">
    <property type="nucleotide sequence ID" value="NZ_JAUOZS010000001.1"/>
</dbReference>
<keyword evidence="3" id="KW-1185">Reference proteome</keyword>
<evidence type="ECO:0000313" key="2">
    <source>
        <dbReference type="EMBL" id="MDT8901418.1"/>
    </source>
</evidence>
<sequence length="98" mass="10543">MMTRKINTESLIKIGMVVLFLFYAWSAGAGVDASSRSVEGSYRLVQVAGGDTVWSIAASAAGEKDDIRNIVVAIKKANNLDNNVRIHPGQVLKVPVKN</sequence>
<dbReference type="Proteomes" id="UP001254848">
    <property type="component" value="Unassembled WGS sequence"/>
</dbReference>
<gene>
    <name evidence="2" type="ORF">Q4T40_09220</name>
</gene>
<accession>A0ABU3NX89</accession>
<comment type="caution">
    <text evidence="2">The sequence shown here is derived from an EMBL/GenBank/DDBJ whole genome shotgun (WGS) entry which is preliminary data.</text>
</comment>
<dbReference type="SUPFAM" id="SSF54106">
    <property type="entry name" value="LysM domain"/>
    <property type="match status" value="1"/>
</dbReference>
<proteinExistence type="predicted"/>
<evidence type="ECO:0000259" key="1">
    <source>
        <dbReference type="PROSITE" id="PS51782"/>
    </source>
</evidence>
<protein>
    <submittedName>
        <fullName evidence="2">LysM peptidoglycan-binding domain-containing protein</fullName>
    </submittedName>
</protein>
<dbReference type="PROSITE" id="PS51782">
    <property type="entry name" value="LYSM"/>
    <property type="match status" value="1"/>
</dbReference>
<dbReference type="Pfam" id="PF01476">
    <property type="entry name" value="LysM"/>
    <property type="match status" value="1"/>
</dbReference>
<name>A0ABU3NX89_9FIRM</name>
<dbReference type="InterPro" id="IPR018392">
    <property type="entry name" value="LysM"/>
</dbReference>
<dbReference type="EMBL" id="JAUOZS010000001">
    <property type="protein sequence ID" value="MDT8901418.1"/>
    <property type="molecule type" value="Genomic_DNA"/>
</dbReference>
<reference evidence="2 3" key="1">
    <citation type="submission" date="2023-07" db="EMBL/GenBank/DDBJ databases">
        <title>The novel representative of Negativicutes class, Anaeroselena agilis gen. nov. sp. nov.</title>
        <authorList>
            <person name="Prokofeva M.I."/>
            <person name="Elcheninov A.G."/>
            <person name="Klyukina A."/>
            <person name="Kublanov I.V."/>
            <person name="Frolov E.N."/>
            <person name="Podosokorskaya O.A."/>
        </authorList>
    </citation>
    <scope>NUCLEOTIDE SEQUENCE [LARGE SCALE GENOMIC DNA]</scope>
    <source>
        <strain evidence="2 3">4137-cl</strain>
    </source>
</reference>